<dbReference type="InterPro" id="IPR017853">
    <property type="entry name" value="GH"/>
</dbReference>
<evidence type="ECO:0000313" key="11">
    <source>
        <dbReference type="EMBL" id="SMD00037.1"/>
    </source>
</evidence>
<dbReference type="RefSeq" id="WP_084411600.1">
    <property type="nucleotide sequence ID" value="NZ_FWXR01000017.1"/>
</dbReference>
<keyword evidence="6 10" id="KW-0808">Transferase</keyword>
<comment type="catalytic activity">
    <reaction evidence="1 10">
        <text>Transfers a segment of a (1-&gt;4)-alpha-D-glucan to a new position in an acceptor, which may be glucose or a (1-&gt;4)-alpha-D-glucan.</text>
        <dbReference type="EC" id="2.4.1.25"/>
    </reaction>
</comment>
<evidence type="ECO:0000256" key="10">
    <source>
        <dbReference type="RuleBase" id="RU361207"/>
    </source>
</evidence>
<evidence type="ECO:0000256" key="6">
    <source>
        <dbReference type="ARBA" id="ARBA00022679"/>
    </source>
</evidence>
<evidence type="ECO:0000256" key="9">
    <source>
        <dbReference type="ARBA" id="ARBA00031501"/>
    </source>
</evidence>
<dbReference type="Pfam" id="PF02446">
    <property type="entry name" value="Glyco_hydro_77"/>
    <property type="match status" value="1"/>
</dbReference>
<dbReference type="STRING" id="937218.SAMN06297251_11744"/>
<dbReference type="AlphaFoldDB" id="A0A1W2DRF7"/>
<evidence type="ECO:0000256" key="1">
    <source>
        <dbReference type="ARBA" id="ARBA00000439"/>
    </source>
</evidence>
<keyword evidence="5 10" id="KW-0328">Glycosyltransferase</keyword>
<dbReference type="OrthoDB" id="9763489at2"/>
<dbReference type="SUPFAM" id="SSF51445">
    <property type="entry name" value="(Trans)glycosidases"/>
    <property type="match status" value="1"/>
</dbReference>
<evidence type="ECO:0000256" key="7">
    <source>
        <dbReference type="ARBA" id="ARBA00023277"/>
    </source>
</evidence>
<dbReference type="PANTHER" id="PTHR32438:SF5">
    <property type="entry name" value="4-ALPHA-GLUCANOTRANSFERASE DPE1, CHLOROPLASTIC_AMYLOPLASTIC"/>
    <property type="match status" value="1"/>
</dbReference>
<evidence type="ECO:0000256" key="3">
    <source>
        <dbReference type="ARBA" id="ARBA00012560"/>
    </source>
</evidence>
<keyword evidence="12" id="KW-1185">Reference proteome</keyword>
<dbReference type="GO" id="GO:0005975">
    <property type="term" value="P:carbohydrate metabolic process"/>
    <property type="evidence" value="ECO:0007669"/>
    <property type="project" value="InterPro"/>
</dbReference>
<reference evidence="11 12" key="1">
    <citation type="submission" date="2017-04" db="EMBL/GenBank/DDBJ databases">
        <authorList>
            <person name="Afonso C.L."/>
            <person name="Miller P.J."/>
            <person name="Scott M.A."/>
            <person name="Spackman E."/>
            <person name="Goraichik I."/>
            <person name="Dimitrov K.M."/>
            <person name="Suarez D.L."/>
            <person name="Swayne D.E."/>
        </authorList>
    </citation>
    <scope>NUCLEOTIDE SEQUENCE [LARGE SCALE GENOMIC DNA]</scope>
    <source>
        <strain evidence="11 12">CGMCC 1.10972</strain>
    </source>
</reference>
<gene>
    <name evidence="11" type="ORF">SAMN06297251_11744</name>
</gene>
<dbReference type="Proteomes" id="UP000192656">
    <property type="component" value="Unassembled WGS sequence"/>
</dbReference>
<proteinExistence type="inferred from homology"/>
<evidence type="ECO:0000256" key="2">
    <source>
        <dbReference type="ARBA" id="ARBA00005684"/>
    </source>
</evidence>
<evidence type="ECO:0000256" key="5">
    <source>
        <dbReference type="ARBA" id="ARBA00022676"/>
    </source>
</evidence>
<dbReference type="GO" id="GO:0004134">
    <property type="term" value="F:4-alpha-glucanotransferase activity"/>
    <property type="evidence" value="ECO:0007669"/>
    <property type="project" value="UniProtKB-EC"/>
</dbReference>
<organism evidence="11 12">
    <name type="scientific">Fulvimarina manganoxydans</name>
    <dbReference type="NCBI Taxonomy" id="937218"/>
    <lineage>
        <taxon>Bacteria</taxon>
        <taxon>Pseudomonadati</taxon>
        <taxon>Pseudomonadota</taxon>
        <taxon>Alphaproteobacteria</taxon>
        <taxon>Hyphomicrobiales</taxon>
        <taxon>Aurantimonadaceae</taxon>
        <taxon>Fulvimarina</taxon>
    </lineage>
</organism>
<name>A0A1W2DRF7_9HYPH</name>
<accession>A0A1W2DRF7</accession>
<evidence type="ECO:0000256" key="4">
    <source>
        <dbReference type="ARBA" id="ARBA00020295"/>
    </source>
</evidence>
<dbReference type="InterPro" id="IPR003385">
    <property type="entry name" value="Glyco_hydro_77"/>
</dbReference>
<dbReference type="EC" id="2.4.1.25" evidence="3 10"/>
<dbReference type="NCBIfam" id="TIGR00217">
    <property type="entry name" value="malQ"/>
    <property type="match status" value="1"/>
</dbReference>
<dbReference type="PANTHER" id="PTHR32438">
    <property type="entry name" value="4-ALPHA-GLUCANOTRANSFERASE DPE1, CHLOROPLASTIC/AMYLOPLASTIC"/>
    <property type="match status" value="1"/>
</dbReference>
<evidence type="ECO:0000313" key="12">
    <source>
        <dbReference type="Proteomes" id="UP000192656"/>
    </source>
</evidence>
<protein>
    <recommendedName>
        <fullName evidence="4 10">4-alpha-glucanotransferase</fullName>
        <ecNumber evidence="3 10">2.4.1.25</ecNumber>
    </recommendedName>
    <alternativeName>
        <fullName evidence="8 10">Amylomaltase</fullName>
    </alternativeName>
    <alternativeName>
        <fullName evidence="9 10">Disproportionating enzyme</fullName>
    </alternativeName>
</protein>
<sequence>MSERLDQLAESHGIQIAYRSEMGEHKEISDAAKEALLKALSVDPETGEAGGFSEARSTPSRSCALPPSIAEHRRWGIACQLYGLRSERNLGMGDFEDLARLAVIAAGEGASFVGVNPLHALFMADGGRFSPYSPSTRRFVNPLYLAIDRLDGGRQAIDTLRREVPEMFEAFDGDLVDYPAVARLKNRLLKTIFEARREAIADAQAFERFRADGGAALHAFALFEAISADQVEKGGHAGWHGWPEALKDRSGAAVEAFEAANPDAVLFHEWLQFEADEQLAQAQARAKAAGMAIGLYLDLAVGVAPDGAETWADPSLTVAAARVGSPPDMFNSQGQDWGLAPLSPKALAERDYKPLKTAFSQLTAHAGAVRIDHAMGLARLWWIPQEAGSSGGGYVRYPLGEMVDAVAEASNANHCLVIGEDLGTVPEGFREVMEASNILSYRVLYFERRDEAFLMPDAYPRMALACVSTHDLATLAGWWEGSDVQLRFEAGTQDQAATERDLKSREGDRYALLRALSRAELLPEALRPVLETNAPMPQAMSSDLAEAVHRFVARTDSLLLTVQLEDMIGSKRQPNLPGTTDQYPNWRIRQDVSLEAVATHEGFRAMASAMREERPNAS</sequence>
<dbReference type="Gene3D" id="3.20.20.80">
    <property type="entry name" value="Glycosidases"/>
    <property type="match status" value="1"/>
</dbReference>
<evidence type="ECO:0000256" key="8">
    <source>
        <dbReference type="ARBA" id="ARBA00031423"/>
    </source>
</evidence>
<dbReference type="EMBL" id="FWXR01000017">
    <property type="protein sequence ID" value="SMD00037.1"/>
    <property type="molecule type" value="Genomic_DNA"/>
</dbReference>
<comment type="similarity">
    <text evidence="2 10">Belongs to the disproportionating enzyme family.</text>
</comment>
<keyword evidence="7 10" id="KW-0119">Carbohydrate metabolism</keyword>